<dbReference type="InterPro" id="IPR011531">
    <property type="entry name" value="HCO3_transpt-like_TM_dom"/>
</dbReference>
<evidence type="ECO:0000313" key="10">
    <source>
        <dbReference type="EMBL" id="CAD2202062.1"/>
    </source>
</evidence>
<keyword evidence="3" id="KW-0813">Transport</keyword>
<keyword evidence="7" id="KW-0472">Membrane</keyword>
<dbReference type="Gene3D" id="2.170.300.10">
    <property type="entry name" value="Tie2 ligand-binding domain superfamily"/>
    <property type="match status" value="1"/>
</dbReference>
<evidence type="ECO:0000256" key="5">
    <source>
        <dbReference type="ARBA" id="ARBA00022692"/>
    </source>
</evidence>
<proteinExistence type="inferred from homology"/>
<dbReference type="GO" id="GO:0006820">
    <property type="term" value="P:monoatomic anion transport"/>
    <property type="evidence" value="ECO:0007669"/>
    <property type="project" value="InterPro"/>
</dbReference>
<evidence type="ECO:0000256" key="3">
    <source>
        <dbReference type="ARBA" id="ARBA00022448"/>
    </source>
</evidence>
<comment type="similarity">
    <text evidence="2">Belongs to the anion exchanger (TC 2.A.31) family.</text>
</comment>
<keyword evidence="4" id="KW-1003">Cell membrane</keyword>
<reference evidence="10 11" key="1">
    <citation type="submission" date="2020-08" db="EMBL/GenBank/DDBJ databases">
        <authorList>
            <person name="Koutsovoulos G."/>
            <person name="Danchin GJ E."/>
        </authorList>
    </citation>
    <scope>NUCLEOTIDE SEQUENCE [LARGE SCALE GENOMIC DNA]</scope>
</reference>
<evidence type="ECO:0000256" key="7">
    <source>
        <dbReference type="ARBA" id="ARBA00023136"/>
    </source>
</evidence>
<organism evidence="10 11">
    <name type="scientific">Meloidogyne enterolobii</name>
    <name type="common">Root-knot nematode worm</name>
    <name type="synonym">Meloidogyne mayaguensis</name>
    <dbReference type="NCBI Taxonomy" id="390850"/>
    <lineage>
        <taxon>Eukaryota</taxon>
        <taxon>Metazoa</taxon>
        <taxon>Ecdysozoa</taxon>
        <taxon>Nematoda</taxon>
        <taxon>Chromadorea</taxon>
        <taxon>Rhabditida</taxon>
        <taxon>Tylenchina</taxon>
        <taxon>Tylenchomorpha</taxon>
        <taxon>Tylenchoidea</taxon>
        <taxon>Meloidogynidae</taxon>
        <taxon>Meloidogyninae</taxon>
        <taxon>Meloidogyne</taxon>
    </lineage>
</organism>
<dbReference type="GO" id="GO:0051453">
    <property type="term" value="P:regulation of intracellular pH"/>
    <property type="evidence" value="ECO:0007669"/>
    <property type="project" value="TreeGrafter"/>
</dbReference>
<dbReference type="GO" id="GO:0005886">
    <property type="term" value="C:plasma membrane"/>
    <property type="evidence" value="ECO:0007669"/>
    <property type="project" value="UniProtKB-SubCell"/>
</dbReference>
<dbReference type="GO" id="GO:0005452">
    <property type="term" value="F:solute:inorganic anion antiporter activity"/>
    <property type="evidence" value="ECO:0007669"/>
    <property type="project" value="InterPro"/>
</dbReference>
<feature type="region of interest" description="Disordered" evidence="8">
    <location>
        <begin position="1"/>
        <end position="30"/>
    </location>
</feature>
<dbReference type="AlphaFoldDB" id="A0A6V7XRZ7"/>
<feature type="domain" description="Bicarbonate transporter-like transmembrane" evidence="9">
    <location>
        <begin position="89"/>
        <end position="181"/>
    </location>
</feature>
<evidence type="ECO:0000256" key="6">
    <source>
        <dbReference type="ARBA" id="ARBA00022989"/>
    </source>
</evidence>
<dbReference type="OrthoDB" id="1735926at2759"/>
<keyword evidence="6" id="KW-1133">Transmembrane helix</keyword>
<keyword evidence="5" id="KW-0812">Transmembrane</keyword>
<dbReference type="InterPro" id="IPR003020">
    <property type="entry name" value="HCO3_transpt_euk"/>
</dbReference>
<evidence type="ECO:0000256" key="4">
    <source>
        <dbReference type="ARBA" id="ARBA00022475"/>
    </source>
</evidence>
<gene>
    <name evidence="10" type="ORF">MENT_LOCUS55671</name>
</gene>
<evidence type="ECO:0000256" key="2">
    <source>
        <dbReference type="ARBA" id="ARBA00010993"/>
    </source>
</evidence>
<comment type="caution">
    <text evidence="10">The sequence shown here is derived from an EMBL/GenBank/DDBJ whole genome shotgun (WGS) entry which is preliminary data.</text>
</comment>
<accession>A0A6V7XRZ7</accession>
<evidence type="ECO:0000259" key="9">
    <source>
        <dbReference type="Pfam" id="PF00955"/>
    </source>
</evidence>
<protein>
    <recommendedName>
        <fullName evidence="9">Bicarbonate transporter-like transmembrane domain-containing protein</fullName>
    </recommendedName>
</protein>
<dbReference type="GO" id="GO:0008510">
    <property type="term" value="F:sodium:bicarbonate symporter activity"/>
    <property type="evidence" value="ECO:0007669"/>
    <property type="project" value="TreeGrafter"/>
</dbReference>
<evidence type="ECO:0000256" key="8">
    <source>
        <dbReference type="SAM" id="MobiDB-lite"/>
    </source>
</evidence>
<dbReference type="PANTHER" id="PTHR11453:SF36">
    <property type="entry name" value="ANION EXCHANGE PROTEIN"/>
    <property type="match status" value="1"/>
</dbReference>
<name>A0A6V7XRZ7_MELEN</name>
<dbReference type="EMBL" id="CAJEWN010002127">
    <property type="protein sequence ID" value="CAD2202062.1"/>
    <property type="molecule type" value="Genomic_DNA"/>
</dbReference>
<dbReference type="FunFam" id="1.10.287.570:FF:000001">
    <property type="entry name" value="Anion exchange protein"/>
    <property type="match status" value="1"/>
</dbReference>
<evidence type="ECO:0000256" key="1">
    <source>
        <dbReference type="ARBA" id="ARBA00004651"/>
    </source>
</evidence>
<dbReference type="Proteomes" id="UP000580250">
    <property type="component" value="Unassembled WGS sequence"/>
</dbReference>
<sequence>MTGEWDPSIRIEPPSTIPNQQSRIQQKPSARSDKFSSINWQELVLRIPQLDYLVELEVLNLLGKRRRGRSRSRSGFTQNWEIVWGFNSESPHYLSDFTDASNLQCIATTCFMYFALLAPIVTFGGLLEEATHQRMAVMQNLASGAICGIIYHLFSGQPLTIIGSTGPVLVFETTAFDICNTILPDMGHGKCECTPNMNGMNSDDCEDFHNDSPWRPGIEDQSNECKRCECNDHATRCHFD</sequence>
<feature type="compositionally biased region" description="Polar residues" evidence="8">
    <location>
        <begin position="17"/>
        <end position="30"/>
    </location>
</feature>
<comment type="subcellular location">
    <subcellularLocation>
        <location evidence="1">Cell membrane</location>
        <topology evidence="1">Multi-pass membrane protein</topology>
    </subcellularLocation>
</comment>
<dbReference type="PANTHER" id="PTHR11453">
    <property type="entry name" value="ANION EXCHANGE PROTEIN"/>
    <property type="match status" value="1"/>
</dbReference>
<dbReference type="Pfam" id="PF00955">
    <property type="entry name" value="HCO3_cotransp"/>
    <property type="match status" value="1"/>
</dbReference>
<dbReference type="Gene3D" id="1.10.287.570">
    <property type="entry name" value="Helical hairpin bin"/>
    <property type="match status" value="1"/>
</dbReference>
<evidence type="ECO:0000313" key="11">
    <source>
        <dbReference type="Proteomes" id="UP000580250"/>
    </source>
</evidence>